<dbReference type="EMBL" id="JAFCMP010000334">
    <property type="protein sequence ID" value="KAG5181260.1"/>
    <property type="molecule type" value="Genomic_DNA"/>
</dbReference>
<evidence type="ECO:0000313" key="3">
    <source>
        <dbReference type="Proteomes" id="UP000664859"/>
    </source>
</evidence>
<dbReference type="GO" id="GO:0005783">
    <property type="term" value="C:endoplasmic reticulum"/>
    <property type="evidence" value="ECO:0007669"/>
    <property type="project" value="TreeGrafter"/>
</dbReference>
<evidence type="ECO:0008006" key="4">
    <source>
        <dbReference type="Google" id="ProtNLM"/>
    </source>
</evidence>
<sequence>MWTQLAAKRGVLQVLQLAGNLLPGWEWRRRGIGDSSLCSHCLEHRPYSVRDHEAWTSACHRASPSADSCCSDCHCAARNCHCVVSNAAIGGHLDIIKWAALRGCTFCPTAAAHSVRHGHLRVLQWAHRTRRIRPSSEVLEAGAVSGSIELVQWLRGIGCPWAPAVAATAARHGHAQLLDWVLARRCPRTEWVCINAAFGGHIEALRVARAWGCPWDEETARGAAENGQLAALQWLAQQGCPWDARVCVAAAAGAHLEVLQWARDSGCNWDLNQHPLPWLPQGLANVVQEWIEANEWPLAEPVDDEDYEEFGDDWWPTYTDYIELFCCWADVDYDWRATDFPRPRAHTAVHKHRDHRRRRRQLLRRAARASAAAAAAGRAGRKLNVKLKLSGKCSRTSSGSSTRRRREARREARGWRDALEDFDLGTAC</sequence>
<dbReference type="GO" id="GO:0004620">
    <property type="term" value="F:phospholipase activity"/>
    <property type="evidence" value="ECO:0007669"/>
    <property type="project" value="TreeGrafter"/>
</dbReference>
<dbReference type="Proteomes" id="UP000664859">
    <property type="component" value="Unassembled WGS sequence"/>
</dbReference>
<dbReference type="SUPFAM" id="SSF140860">
    <property type="entry name" value="Pseudo ankyrin repeat-like"/>
    <property type="match status" value="1"/>
</dbReference>
<comment type="caution">
    <text evidence="2">The sequence shown here is derived from an EMBL/GenBank/DDBJ whole genome shotgun (WGS) entry which is preliminary data.</text>
</comment>
<organism evidence="2 3">
    <name type="scientific">Tribonema minus</name>
    <dbReference type="NCBI Taxonomy" id="303371"/>
    <lineage>
        <taxon>Eukaryota</taxon>
        <taxon>Sar</taxon>
        <taxon>Stramenopiles</taxon>
        <taxon>Ochrophyta</taxon>
        <taxon>PX clade</taxon>
        <taxon>Xanthophyceae</taxon>
        <taxon>Tribonematales</taxon>
        <taxon>Tribonemataceae</taxon>
        <taxon>Tribonema</taxon>
    </lineage>
</organism>
<reference evidence="2" key="1">
    <citation type="submission" date="2021-02" db="EMBL/GenBank/DDBJ databases">
        <title>First Annotated Genome of the Yellow-green Alga Tribonema minus.</title>
        <authorList>
            <person name="Mahan K.M."/>
        </authorList>
    </citation>
    <scope>NUCLEOTIDE SEQUENCE</scope>
    <source>
        <strain evidence="2">UTEX B ZZ1240</strain>
    </source>
</reference>
<evidence type="ECO:0000313" key="2">
    <source>
        <dbReference type="EMBL" id="KAG5181260.1"/>
    </source>
</evidence>
<gene>
    <name evidence="2" type="ORF">JKP88DRAFT_195952</name>
</gene>
<dbReference type="Gene3D" id="1.25.40.20">
    <property type="entry name" value="Ankyrin repeat-containing domain"/>
    <property type="match status" value="1"/>
</dbReference>
<keyword evidence="3" id="KW-1185">Reference proteome</keyword>
<name>A0A835YTR4_9STRA</name>
<dbReference type="InterPro" id="IPR036770">
    <property type="entry name" value="Ankyrin_rpt-contain_sf"/>
</dbReference>
<dbReference type="GO" id="GO:0046513">
    <property type="term" value="P:ceramide biosynthetic process"/>
    <property type="evidence" value="ECO:0007669"/>
    <property type="project" value="TreeGrafter"/>
</dbReference>
<dbReference type="GO" id="GO:0016020">
    <property type="term" value="C:membrane"/>
    <property type="evidence" value="ECO:0007669"/>
    <property type="project" value="TreeGrafter"/>
</dbReference>
<dbReference type="GO" id="GO:0071944">
    <property type="term" value="C:cell periphery"/>
    <property type="evidence" value="ECO:0007669"/>
    <property type="project" value="TreeGrafter"/>
</dbReference>
<dbReference type="SUPFAM" id="SSF48403">
    <property type="entry name" value="Ankyrin repeat"/>
    <property type="match status" value="1"/>
</dbReference>
<evidence type="ECO:0000256" key="1">
    <source>
        <dbReference type="SAM" id="MobiDB-lite"/>
    </source>
</evidence>
<proteinExistence type="predicted"/>
<accession>A0A835YTR4</accession>
<dbReference type="PANTHER" id="PTHR12393">
    <property type="entry name" value="SPHINGOMYELIN PHOSPHODIESTERASE RELATED"/>
    <property type="match status" value="1"/>
</dbReference>
<dbReference type="AlphaFoldDB" id="A0A835YTR4"/>
<protein>
    <recommendedName>
        <fullName evidence="4">Ankyrin repeat protein</fullName>
    </recommendedName>
</protein>
<dbReference type="PANTHER" id="PTHR12393:SF6">
    <property type="entry name" value="SPHINGOMYELIN PHOSPHODIESTERASE 2"/>
    <property type="match status" value="1"/>
</dbReference>
<dbReference type="GO" id="GO:0030149">
    <property type="term" value="P:sphingolipid catabolic process"/>
    <property type="evidence" value="ECO:0007669"/>
    <property type="project" value="TreeGrafter"/>
</dbReference>
<feature type="region of interest" description="Disordered" evidence="1">
    <location>
        <begin position="389"/>
        <end position="410"/>
    </location>
</feature>